<keyword evidence="1" id="KW-0040">ANK repeat</keyword>
<dbReference type="PROSITE" id="PS50088">
    <property type="entry name" value="ANK_REPEAT"/>
    <property type="match status" value="1"/>
</dbReference>
<sequence length="634" mass="69010">MPRQATSPAHDSPHSDSSDSDDDFLRLAPESARRKAGLIKPTSPGRQQGTQVEKTTKALQKASRKANFVVSGQNATQRRLQATKAALDARNRSLEVDVDGHPHGKTIFEGPADDEVEIPELAFQVAPSDVQEIYREGYTYVQQWRWKAATDEWEKIIATKYDEEGAANFGGDDEAATLEWLLPLHAQLAHAYKKQGLLRLALTCYGRIRHAIEASRVASTAKDRSDFVADALYQMSMIYHELGDIEHAMECTEEANALLLQYMGSCSDSPEEAARVQALHRDRQLSKMLKDAACGDFGAVDDTLSKLENLEESTVSLDDLGQFVDPTTGATFLMAAAGCAHMPLLTKLCTETVTGDRKAQLEVRDGAGNTALAWACKFGQVLSIQYLLELGAAFQALNKAELKTWPKASLQCIQEHLVTRKKEKATHDNDLAPPPPLPKKSQLYKPLVPVDQPNAKLTTTMKPITTTSTPVRVQSSATTIAPTGFNAAPPSAAAASGALVGRELQAWTPDDDDQDAGGLEGDGGGDAEWDQFEANKRLFGVKSDFDESVYTTTLHKETISAEKERAAEALAKEILGKRSANKHVNEERGVDDETYDPEARYGAVLGSGAYAAAGHTVEKDAFSDRAVLLKQTKK</sequence>
<feature type="repeat" description="ANK" evidence="1">
    <location>
        <begin position="367"/>
        <end position="399"/>
    </location>
</feature>
<evidence type="ECO:0000313" key="5">
    <source>
        <dbReference type="EMBL" id="VFT98983.1"/>
    </source>
</evidence>
<dbReference type="GO" id="GO:0003729">
    <property type="term" value="F:mRNA binding"/>
    <property type="evidence" value="ECO:0007669"/>
    <property type="project" value="TreeGrafter"/>
</dbReference>
<dbReference type="Gene3D" id="1.25.40.20">
    <property type="entry name" value="Ankyrin repeat-containing domain"/>
    <property type="match status" value="1"/>
</dbReference>
<dbReference type="InterPro" id="IPR036770">
    <property type="entry name" value="Ankyrin_rpt-contain_sf"/>
</dbReference>
<dbReference type="InterPro" id="IPR045117">
    <property type="entry name" value="ATXN2-like"/>
</dbReference>
<proteinExistence type="predicted"/>
<dbReference type="SMART" id="SM01272">
    <property type="entry name" value="LsmAD"/>
    <property type="match status" value="1"/>
</dbReference>
<dbReference type="EMBL" id="CAADRA010007070">
    <property type="protein sequence ID" value="VFT98983.1"/>
    <property type="molecule type" value="Genomic_DNA"/>
</dbReference>
<dbReference type="InterPro" id="IPR009604">
    <property type="entry name" value="LsmAD_domain"/>
</dbReference>
<dbReference type="OrthoDB" id="2275718at2759"/>
<reference evidence="4" key="2">
    <citation type="submission" date="2019-06" db="EMBL/GenBank/DDBJ databases">
        <title>Genomics analysis of Aphanomyces spp. identifies a new class of oomycete effector associated with host adaptation.</title>
        <authorList>
            <person name="Gaulin E."/>
        </authorList>
    </citation>
    <scope>NUCLEOTIDE SEQUENCE</scope>
    <source>
        <strain evidence="4">CBS 578.67</strain>
    </source>
</reference>
<evidence type="ECO:0000256" key="1">
    <source>
        <dbReference type="PROSITE-ProRule" id="PRU00023"/>
    </source>
</evidence>
<dbReference type="Pfam" id="PF06741">
    <property type="entry name" value="LsmAD"/>
    <property type="match status" value="1"/>
</dbReference>
<dbReference type="PANTHER" id="PTHR12854:SF7">
    <property type="entry name" value="ATAXIN-2 HOMOLOG"/>
    <property type="match status" value="1"/>
</dbReference>
<dbReference type="AlphaFoldDB" id="A0A485LKM5"/>
<dbReference type="InterPro" id="IPR019734">
    <property type="entry name" value="TPR_rpt"/>
</dbReference>
<evidence type="ECO:0000256" key="2">
    <source>
        <dbReference type="SAM" id="MobiDB-lite"/>
    </source>
</evidence>
<feature type="region of interest" description="Disordered" evidence="2">
    <location>
        <begin position="508"/>
        <end position="528"/>
    </location>
</feature>
<evidence type="ECO:0000259" key="3">
    <source>
        <dbReference type="SMART" id="SM01272"/>
    </source>
</evidence>
<evidence type="ECO:0000313" key="4">
    <source>
        <dbReference type="EMBL" id="KAF0685844.1"/>
    </source>
</evidence>
<organism evidence="5 6">
    <name type="scientific">Aphanomyces stellatus</name>
    <dbReference type="NCBI Taxonomy" id="120398"/>
    <lineage>
        <taxon>Eukaryota</taxon>
        <taxon>Sar</taxon>
        <taxon>Stramenopiles</taxon>
        <taxon>Oomycota</taxon>
        <taxon>Saprolegniomycetes</taxon>
        <taxon>Saprolegniales</taxon>
        <taxon>Verrucalvaceae</taxon>
        <taxon>Aphanomyces</taxon>
    </lineage>
</organism>
<dbReference type="PANTHER" id="PTHR12854">
    <property type="entry name" value="ATAXIN 2-RELATED"/>
    <property type="match status" value="1"/>
</dbReference>
<name>A0A485LKM5_9STRA</name>
<dbReference type="EMBL" id="VJMH01007044">
    <property type="protein sequence ID" value="KAF0685844.1"/>
    <property type="molecule type" value="Genomic_DNA"/>
</dbReference>
<dbReference type="GO" id="GO:0010494">
    <property type="term" value="C:cytoplasmic stress granule"/>
    <property type="evidence" value="ECO:0007669"/>
    <property type="project" value="TreeGrafter"/>
</dbReference>
<feature type="region of interest" description="Disordered" evidence="2">
    <location>
        <begin position="1"/>
        <end position="54"/>
    </location>
</feature>
<feature type="compositionally biased region" description="Polar residues" evidence="2">
    <location>
        <begin position="44"/>
        <end position="53"/>
    </location>
</feature>
<gene>
    <name evidence="5" type="primary">Aste57867_22319</name>
    <name evidence="4" type="ORF">As57867_022249</name>
    <name evidence="5" type="ORF">ASTE57867_22319</name>
</gene>
<dbReference type="InterPro" id="IPR002110">
    <property type="entry name" value="Ankyrin_rpt"/>
</dbReference>
<dbReference type="Proteomes" id="UP000332933">
    <property type="component" value="Unassembled WGS sequence"/>
</dbReference>
<dbReference type="SUPFAM" id="SSF48452">
    <property type="entry name" value="TPR-like"/>
    <property type="match status" value="1"/>
</dbReference>
<evidence type="ECO:0000313" key="6">
    <source>
        <dbReference type="Proteomes" id="UP000332933"/>
    </source>
</evidence>
<reference evidence="5 6" key="1">
    <citation type="submission" date="2019-03" db="EMBL/GenBank/DDBJ databases">
        <authorList>
            <person name="Gaulin E."/>
            <person name="Dumas B."/>
        </authorList>
    </citation>
    <scope>NUCLEOTIDE SEQUENCE [LARGE SCALE GENOMIC DNA]</scope>
    <source>
        <strain evidence="5">CBS 568.67</strain>
    </source>
</reference>
<accession>A0A485LKM5</accession>
<dbReference type="Gene3D" id="1.25.40.10">
    <property type="entry name" value="Tetratricopeptide repeat domain"/>
    <property type="match status" value="1"/>
</dbReference>
<dbReference type="InterPro" id="IPR011990">
    <property type="entry name" value="TPR-like_helical_dom_sf"/>
</dbReference>
<dbReference type="SUPFAM" id="SSF48403">
    <property type="entry name" value="Ankyrin repeat"/>
    <property type="match status" value="1"/>
</dbReference>
<dbReference type="Pfam" id="PF13181">
    <property type="entry name" value="TPR_8"/>
    <property type="match status" value="1"/>
</dbReference>
<dbReference type="GO" id="GO:0034063">
    <property type="term" value="P:stress granule assembly"/>
    <property type="evidence" value="ECO:0007669"/>
    <property type="project" value="TreeGrafter"/>
</dbReference>
<feature type="region of interest" description="Disordered" evidence="2">
    <location>
        <begin position="423"/>
        <end position="443"/>
    </location>
</feature>
<keyword evidence="6" id="KW-1185">Reference proteome</keyword>
<protein>
    <submittedName>
        <fullName evidence="5">Aste57867_22319 protein</fullName>
    </submittedName>
</protein>
<feature type="domain" description="LsmAD" evidence="3">
    <location>
        <begin position="539"/>
        <end position="607"/>
    </location>
</feature>